<sequence length="245" mass="27728">MRIALDEKTVELNSAQADHERKGMLFQARIDKLRNYSWGSSFGVFVYKNTKWKIISPARKQIAISGPLIYPSQIQSTSLFQTKYPPKPSLPTHEVEIQIPSKEKKDVSITRDVGTQSISAYVKVQIVKSAPTPSIEEMSMKLSEAADSSSPMTTPSIKEMSSKHSATHSPVTTPKLNSEQEDHGGWGTIVPERLDYEDCLNRLCASGSERNRRERRQKKKESKAEMQAIRWVLVMEEFVDEKNKA</sequence>
<keyword evidence="3" id="KW-1185">Reference proteome</keyword>
<feature type="region of interest" description="Disordered" evidence="1">
    <location>
        <begin position="205"/>
        <end position="226"/>
    </location>
</feature>
<accession>A0ABS8VFY7</accession>
<protein>
    <submittedName>
        <fullName evidence="2">Uncharacterized protein</fullName>
    </submittedName>
</protein>
<name>A0ABS8VFY7_DATST</name>
<feature type="compositionally biased region" description="Polar residues" evidence="1">
    <location>
        <begin position="163"/>
        <end position="177"/>
    </location>
</feature>
<dbReference type="Proteomes" id="UP000823775">
    <property type="component" value="Unassembled WGS sequence"/>
</dbReference>
<organism evidence="2 3">
    <name type="scientific">Datura stramonium</name>
    <name type="common">Jimsonweed</name>
    <name type="synonym">Common thornapple</name>
    <dbReference type="NCBI Taxonomy" id="4076"/>
    <lineage>
        <taxon>Eukaryota</taxon>
        <taxon>Viridiplantae</taxon>
        <taxon>Streptophyta</taxon>
        <taxon>Embryophyta</taxon>
        <taxon>Tracheophyta</taxon>
        <taxon>Spermatophyta</taxon>
        <taxon>Magnoliopsida</taxon>
        <taxon>eudicotyledons</taxon>
        <taxon>Gunneridae</taxon>
        <taxon>Pentapetalae</taxon>
        <taxon>asterids</taxon>
        <taxon>lamiids</taxon>
        <taxon>Solanales</taxon>
        <taxon>Solanaceae</taxon>
        <taxon>Solanoideae</taxon>
        <taxon>Datureae</taxon>
        <taxon>Datura</taxon>
    </lineage>
</organism>
<evidence type="ECO:0000313" key="2">
    <source>
        <dbReference type="EMBL" id="MCD9645681.1"/>
    </source>
</evidence>
<dbReference type="PANTHER" id="PTHR36748">
    <property type="entry name" value="MENTAL RETARDATION GTPASE ACTIVATING PROTEIN"/>
    <property type="match status" value="1"/>
</dbReference>
<evidence type="ECO:0000256" key="1">
    <source>
        <dbReference type="SAM" id="MobiDB-lite"/>
    </source>
</evidence>
<dbReference type="PANTHER" id="PTHR36748:SF2">
    <property type="match status" value="1"/>
</dbReference>
<feature type="compositionally biased region" description="Polar residues" evidence="1">
    <location>
        <begin position="146"/>
        <end position="156"/>
    </location>
</feature>
<comment type="caution">
    <text evidence="2">The sequence shown here is derived from an EMBL/GenBank/DDBJ whole genome shotgun (WGS) entry which is preliminary data.</text>
</comment>
<evidence type="ECO:0000313" key="3">
    <source>
        <dbReference type="Proteomes" id="UP000823775"/>
    </source>
</evidence>
<reference evidence="2 3" key="1">
    <citation type="journal article" date="2021" name="BMC Genomics">
        <title>Datura genome reveals duplications of psychoactive alkaloid biosynthetic genes and high mutation rate following tissue culture.</title>
        <authorList>
            <person name="Rajewski A."/>
            <person name="Carter-House D."/>
            <person name="Stajich J."/>
            <person name="Litt A."/>
        </authorList>
    </citation>
    <scope>NUCLEOTIDE SEQUENCE [LARGE SCALE GENOMIC DNA]</scope>
    <source>
        <strain evidence="2">AR-01</strain>
    </source>
</reference>
<gene>
    <name evidence="2" type="ORF">HAX54_034807</name>
</gene>
<dbReference type="EMBL" id="JACEIK010004500">
    <property type="protein sequence ID" value="MCD9645681.1"/>
    <property type="molecule type" value="Genomic_DNA"/>
</dbReference>
<feature type="region of interest" description="Disordered" evidence="1">
    <location>
        <begin position="142"/>
        <end position="189"/>
    </location>
</feature>
<proteinExistence type="predicted"/>